<protein>
    <submittedName>
        <fullName evidence="5 6">Uncharacterized protein</fullName>
    </submittedName>
</protein>
<dbReference type="GO" id="GO:0009968">
    <property type="term" value="P:negative regulation of signal transduction"/>
    <property type="evidence" value="ECO:0007669"/>
    <property type="project" value="UniProtKB-KW"/>
</dbReference>
<dbReference type="PANTHER" id="PTHR21029">
    <property type="entry name" value="R-SEVEN BINDING PROTEIN (R7BP) HOMOLOG"/>
    <property type="match status" value="1"/>
</dbReference>
<dbReference type="InterPro" id="IPR026512">
    <property type="entry name" value="RGS7BP/RGS9BP"/>
</dbReference>
<dbReference type="HOGENOM" id="CLU_669467_0_0_1"/>
<keyword evidence="7" id="KW-1185">Reference proteome</keyword>
<evidence type="ECO:0000256" key="1">
    <source>
        <dbReference type="ARBA" id="ARBA00007457"/>
    </source>
</evidence>
<organism evidence="5">
    <name type="scientific">Capitella teleta</name>
    <name type="common">Polychaete worm</name>
    <dbReference type="NCBI Taxonomy" id="283909"/>
    <lineage>
        <taxon>Eukaryota</taxon>
        <taxon>Metazoa</taxon>
        <taxon>Spiralia</taxon>
        <taxon>Lophotrochozoa</taxon>
        <taxon>Annelida</taxon>
        <taxon>Polychaeta</taxon>
        <taxon>Sedentaria</taxon>
        <taxon>Scolecida</taxon>
        <taxon>Capitellidae</taxon>
        <taxon>Capitella</taxon>
    </lineage>
</organism>
<dbReference type="STRING" id="283909.R7VFR3"/>
<sequence length="411" mass="45921">MGEGRGAGSDQNGTHTTKGGGHGDKTARTHRHRAGRGTSRRHHDEPVELASKQDCLKSMKDFNRETARYCCLIPAIGSTVDSISLRNELKSTWKKAHELANQNKSRLLPHLKGRLCKIDEVEEYEKIWTTFGSCLENLQSQMWRTVSLLACFPLHGVVISVYAIPAAAVAMWKYALWSPFSASLFRGSFDSRRSHRALFSVNVLKFPEVVGCETHIGLRHVFKPYRTIAQGRIDNRNNGLCIMQKLRLIIKGSSLKPTPREPIPLIRTGQIEAIPSHRCFGTAQTAGHSLVAVEPIDSANIDEHETTDWHILQQDICDISTMLVEIQEIVDVKPWTIEPEIDTAKIIERTSSLHSDELSEDGHRDPATTSDMVSVFNVMQHRRKKCLCLVLLLVCGLIAFATVLGVCIGFL</sequence>
<keyword evidence="2" id="KW-0734">Signal transduction inhibitor</keyword>
<dbReference type="OMA" id="MVNDMEM"/>
<dbReference type="Proteomes" id="UP000014760">
    <property type="component" value="Unassembled WGS sequence"/>
</dbReference>
<evidence type="ECO:0000313" key="7">
    <source>
        <dbReference type="Proteomes" id="UP000014760"/>
    </source>
</evidence>
<evidence type="ECO:0000256" key="2">
    <source>
        <dbReference type="ARBA" id="ARBA00022700"/>
    </source>
</evidence>
<name>R7VFR3_CAPTE</name>
<evidence type="ECO:0000256" key="4">
    <source>
        <dbReference type="SAM" id="Phobius"/>
    </source>
</evidence>
<reference evidence="7" key="1">
    <citation type="submission" date="2012-12" db="EMBL/GenBank/DDBJ databases">
        <authorList>
            <person name="Hellsten U."/>
            <person name="Grimwood J."/>
            <person name="Chapman J.A."/>
            <person name="Shapiro H."/>
            <person name="Aerts A."/>
            <person name="Otillar R.P."/>
            <person name="Terry A.Y."/>
            <person name="Boore J.L."/>
            <person name="Simakov O."/>
            <person name="Marletaz F."/>
            <person name="Cho S.-J."/>
            <person name="Edsinger-Gonzales E."/>
            <person name="Havlak P."/>
            <person name="Kuo D.-H."/>
            <person name="Larsson T."/>
            <person name="Lv J."/>
            <person name="Arendt D."/>
            <person name="Savage R."/>
            <person name="Osoegawa K."/>
            <person name="de Jong P."/>
            <person name="Lindberg D.R."/>
            <person name="Seaver E.C."/>
            <person name="Weisblat D.A."/>
            <person name="Putnam N.H."/>
            <person name="Grigoriev I.V."/>
            <person name="Rokhsar D.S."/>
        </authorList>
    </citation>
    <scope>NUCLEOTIDE SEQUENCE</scope>
    <source>
        <strain evidence="7">I ESC-2004</strain>
    </source>
</reference>
<keyword evidence="4" id="KW-1133">Transmembrane helix</keyword>
<comment type="similarity">
    <text evidence="1">Belongs to the RGS7BP/RGS9BP family.</text>
</comment>
<keyword evidence="4" id="KW-0812">Transmembrane</keyword>
<dbReference type="EnsemblMetazoa" id="CapteT204254">
    <property type="protein sequence ID" value="CapteP204254"/>
    <property type="gene ID" value="CapteG204254"/>
</dbReference>
<dbReference type="AlphaFoldDB" id="R7VFR3"/>
<reference evidence="5 7" key="2">
    <citation type="journal article" date="2013" name="Nature">
        <title>Insights into bilaterian evolution from three spiralian genomes.</title>
        <authorList>
            <person name="Simakov O."/>
            <person name="Marletaz F."/>
            <person name="Cho S.J."/>
            <person name="Edsinger-Gonzales E."/>
            <person name="Havlak P."/>
            <person name="Hellsten U."/>
            <person name="Kuo D.H."/>
            <person name="Larsson T."/>
            <person name="Lv J."/>
            <person name="Arendt D."/>
            <person name="Savage R."/>
            <person name="Osoegawa K."/>
            <person name="de Jong P."/>
            <person name="Grimwood J."/>
            <person name="Chapman J.A."/>
            <person name="Shapiro H."/>
            <person name="Aerts A."/>
            <person name="Otillar R.P."/>
            <person name="Terry A.Y."/>
            <person name="Boore J.L."/>
            <person name="Grigoriev I.V."/>
            <person name="Lindberg D.R."/>
            <person name="Seaver E.C."/>
            <person name="Weisblat D.A."/>
            <person name="Putnam N.H."/>
            <person name="Rokhsar D.S."/>
        </authorList>
    </citation>
    <scope>NUCLEOTIDE SEQUENCE</scope>
    <source>
        <strain evidence="5 7">I ESC-2004</strain>
    </source>
</reference>
<feature type="compositionally biased region" description="Basic residues" evidence="3">
    <location>
        <begin position="28"/>
        <end position="41"/>
    </location>
</feature>
<feature type="transmembrane region" description="Helical" evidence="4">
    <location>
        <begin position="146"/>
        <end position="165"/>
    </location>
</feature>
<gene>
    <name evidence="5" type="ORF">CAPTEDRAFT_204254</name>
</gene>
<evidence type="ECO:0000313" key="6">
    <source>
        <dbReference type="EnsemblMetazoa" id="CapteP204254"/>
    </source>
</evidence>
<evidence type="ECO:0000256" key="3">
    <source>
        <dbReference type="SAM" id="MobiDB-lite"/>
    </source>
</evidence>
<feature type="region of interest" description="Disordered" evidence="3">
    <location>
        <begin position="1"/>
        <end position="49"/>
    </location>
</feature>
<dbReference type="EMBL" id="AMQN01016777">
    <property type="status" value="NOT_ANNOTATED_CDS"/>
    <property type="molecule type" value="Genomic_DNA"/>
</dbReference>
<evidence type="ECO:0000313" key="5">
    <source>
        <dbReference type="EMBL" id="ELU17663.1"/>
    </source>
</evidence>
<keyword evidence="4" id="KW-0472">Membrane</keyword>
<dbReference type="EMBL" id="KB292389">
    <property type="protein sequence ID" value="ELU17663.1"/>
    <property type="molecule type" value="Genomic_DNA"/>
</dbReference>
<reference evidence="6" key="3">
    <citation type="submission" date="2015-06" db="UniProtKB">
        <authorList>
            <consortium name="EnsemblMetazoa"/>
        </authorList>
    </citation>
    <scope>IDENTIFICATION</scope>
</reference>
<dbReference type="OrthoDB" id="6358515at2759"/>
<proteinExistence type="inferred from homology"/>
<feature type="transmembrane region" description="Helical" evidence="4">
    <location>
        <begin position="386"/>
        <end position="410"/>
    </location>
</feature>
<accession>R7VFR3</accession>